<gene>
    <name evidence="2" type="ORF">FB559_7859</name>
</gene>
<accession>A0A543C0E6</accession>
<evidence type="ECO:0000256" key="1">
    <source>
        <dbReference type="SAM" id="MobiDB-lite"/>
    </source>
</evidence>
<protein>
    <submittedName>
        <fullName evidence="2">Uncharacterized protein</fullName>
    </submittedName>
</protein>
<name>A0A543C0E6_9ACTN</name>
<comment type="caution">
    <text evidence="2">The sequence shown here is derived from an EMBL/GenBank/DDBJ whole genome shotgun (WGS) entry which is preliminary data.</text>
</comment>
<dbReference type="EMBL" id="VFOZ01000002">
    <property type="protein sequence ID" value="TQL90551.1"/>
    <property type="molecule type" value="Genomic_DNA"/>
</dbReference>
<feature type="compositionally biased region" description="Basic and acidic residues" evidence="1">
    <location>
        <begin position="31"/>
        <end position="58"/>
    </location>
</feature>
<organism evidence="2 3">
    <name type="scientific">Actinoallomurus bryophytorum</name>
    <dbReference type="NCBI Taxonomy" id="1490222"/>
    <lineage>
        <taxon>Bacteria</taxon>
        <taxon>Bacillati</taxon>
        <taxon>Actinomycetota</taxon>
        <taxon>Actinomycetes</taxon>
        <taxon>Streptosporangiales</taxon>
        <taxon>Thermomonosporaceae</taxon>
        <taxon>Actinoallomurus</taxon>
    </lineage>
</organism>
<proteinExistence type="predicted"/>
<keyword evidence="3" id="KW-1185">Reference proteome</keyword>
<dbReference type="RefSeq" id="WP_185792679.1">
    <property type="nucleotide sequence ID" value="NZ_VFOZ01000002.1"/>
</dbReference>
<dbReference type="AlphaFoldDB" id="A0A543C0E6"/>
<feature type="compositionally biased region" description="Basic and acidic residues" evidence="1">
    <location>
        <begin position="1"/>
        <end position="12"/>
    </location>
</feature>
<sequence>MSRQDEFARETPGEAPVTPQWRARLLTLMPDRVESEEHGPARLTRHERFPEEEHHRGR</sequence>
<evidence type="ECO:0000313" key="3">
    <source>
        <dbReference type="Proteomes" id="UP000316096"/>
    </source>
</evidence>
<feature type="region of interest" description="Disordered" evidence="1">
    <location>
        <begin position="1"/>
        <end position="58"/>
    </location>
</feature>
<evidence type="ECO:0000313" key="2">
    <source>
        <dbReference type="EMBL" id="TQL90551.1"/>
    </source>
</evidence>
<reference evidence="2 3" key="1">
    <citation type="submission" date="2019-06" db="EMBL/GenBank/DDBJ databases">
        <title>Sequencing the genomes of 1000 actinobacteria strains.</title>
        <authorList>
            <person name="Klenk H.-P."/>
        </authorList>
    </citation>
    <scope>NUCLEOTIDE SEQUENCE [LARGE SCALE GENOMIC DNA]</scope>
    <source>
        <strain evidence="2 3">DSM 102200</strain>
    </source>
</reference>
<dbReference type="Proteomes" id="UP000316096">
    <property type="component" value="Unassembled WGS sequence"/>
</dbReference>